<name>A0ACB8S7P3_9AGAM</name>
<gene>
    <name evidence="1" type="ORF">FA95DRAFT_1580363</name>
</gene>
<dbReference type="EMBL" id="MU275849">
    <property type="protein sequence ID" value="KAI0051880.1"/>
    <property type="molecule type" value="Genomic_DNA"/>
</dbReference>
<accession>A0ACB8S7P3</accession>
<reference evidence="1" key="1">
    <citation type="submission" date="2021-02" db="EMBL/GenBank/DDBJ databases">
        <authorList>
            <consortium name="DOE Joint Genome Institute"/>
            <person name="Ahrendt S."/>
            <person name="Looney B.P."/>
            <person name="Miyauchi S."/>
            <person name="Morin E."/>
            <person name="Drula E."/>
            <person name="Courty P.E."/>
            <person name="Chicoki N."/>
            <person name="Fauchery L."/>
            <person name="Kohler A."/>
            <person name="Kuo A."/>
            <person name="Labutti K."/>
            <person name="Pangilinan J."/>
            <person name="Lipzen A."/>
            <person name="Riley R."/>
            <person name="Andreopoulos W."/>
            <person name="He G."/>
            <person name="Johnson J."/>
            <person name="Barry K.W."/>
            <person name="Grigoriev I.V."/>
            <person name="Nagy L."/>
            <person name="Hibbett D."/>
            <person name="Henrissat B."/>
            <person name="Matheny P.B."/>
            <person name="Labbe J."/>
            <person name="Martin F."/>
        </authorList>
    </citation>
    <scope>NUCLEOTIDE SEQUENCE</scope>
    <source>
        <strain evidence="1">FP105234-sp</strain>
    </source>
</reference>
<keyword evidence="1" id="KW-0396">Initiation factor</keyword>
<evidence type="ECO:0000313" key="2">
    <source>
        <dbReference type="Proteomes" id="UP000814033"/>
    </source>
</evidence>
<organism evidence="1 2">
    <name type="scientific">Auriscalpium vulgare</name>
    <dbReference type="NCBI Taxonomy" id="40419"/>
    <lineage>
        <taxon>Eukaryota</taxon>
        <taxon>Fungi</taxon>
        <taxon>Dikarya</taxon>
        <taxon>Basidiomycota</taxon>
        <taxon>Agaricomycotina</taxon>
        <taxon>Agaricomycetes</taxon>
        <taxon>Russulales</taxon>
        <taxon>Auriscalpiaceae</taxon>
        <taxon>Auriscalpium</taxon>
    </lineage>
</organism>
<keyword evidence="1" id="KW-0413">Isomerase</keyword>
<keyword evidence="2" id="KW-1185">Reference proteome</keyword>
<keyword evidence="1" id="KW-0648">Protein biosynthesis</keyword>
<evidence type="ECO:0000313" key="1">
    <source>
        <dbReference type="EMBL" id="KAI0051880.1"/>
    </source>
</evidence>
<protein>
    <submittedName>
        <fullName evidence="1">Translation initiation factor aIF-2BI/5-methylthioribose-1-phosphate isomerase</fullName>
    </submittedName>
</protein>
<comment type="caution">
    <text evidence="1">The sequence shown here is derived from an EMBL/GenBank/DDBJ whole genome shotgun (WGS) entry which is preliminary data.</text>
</comment>
<dbReference type="Proteomes" id="UP000814033">
    <property type="component" value="Unassembled WGS sequence"/>
</dbReference>
<reference evidence="1" key="2">
    <citation type="journal article" date="2022" name="New Phytol.">
        <title>Evolutionary transition to the ectomycorrhizal habit in the genomes of a hyperdiverse lineage of mushroom-forming fungi.</title>
        <authorList>
            <person name="Looney B."/>
            <person name="Miyauchi S."/>
            <person name="Morin E."/>
            <person name="Drula E."/>
            <person name="Courty P.E."/>
            <person name="Kohler A."/>
            <person name="Kuo A."/>
            <person name="LaButti K."/>
            <person name="Pangilinan J."/>
            <person name="Lipzen A."/>
            <person name="Riley R."/>
            <person name="Andreopoulos W."/>
            <person name="He G."/>
            <person name="Johnson J."/>
            <person name="Nolan M."/>
            <person name="Tritt A."/>
            <person name="Barry K.W."/>
            <person name="Grigoriev I.V."/>
            <person name="Nagy L.G."/>
            <person name="Hibbett D."/>
            <person name="Henrissat B."/>
            <person name="Matheny P.B."/>
            <person name="Labbe J."/>
            <person name="Martin F.M."/>
        </authorList>
    </citation>
    <scope>NUCLEOTIDE SEQUENCE</scope>
    <source>
        <strain evidence="1">FP105234-sp</strain>
    </source>
</reference>
<sequence length="385" mass="41224">MTALTSIRLSEDKIEIINQLLLPHTTEWLEIDTVEQAHDAIKTMKIRGAPAIASLAALTFSQHLSRALRAAPPPAFLSSPTELQGHVTPILDFLYTSRPTAVNLGNATRRLTRTLQAGLDAGKDAREIAEALVKDGKEVAEEDVGRNREMAKWGGEWLIEEVKKAGGDGQNLNVLTVCNTGSLATSGYGTALGLITYLHETGKLDRAYYAQTAPYHQGSRLTALELKTLKIPSTMIVDTMIGSLFQHHKIHGIAVGADRIARNGDTANKIGTYQAAVLAARHKIPFIVVAPITTVDVDIVDGSSIPIEHRPPLEATLVRGALYPPSVDAQGNKAQAVVQITPDDLDGIYNPSFDVTPAELITAIVTEKGVAVKGGDGRFDLAGVV</sequence>
<proteinExistence type="predicted"/>